<dbReference type="Gene3D" id="6.10.30.10">
    <property type="match status" value="1"/>
</dbReference>
<keyword evidence="4" id="KW-0238">DNA-binding</keyword>
<proteinExistence type="predicted"/>
<evidence type="ECO:0000313" key="8">
    <source>
        <dbReference type="EMBL" id="AKV82409.1"/>
    </source>
</evidence>
<dbReference type="RefSeq" id="WP_011921413.1">
    <property type="nucleotide sequence ID" value="NZ_AP019770.1"/>
</dbReference>
<reference evidence="8 10" key="3">
    <citation type="submission" date="2015-07" db="EMBL/GenBank/DDBJ databases">
        <title>Physiological, transcriptional responses and genome re-sequencing of acid resistant extremely thermoacidophilic Metallosphaera sedula SARC-M1.</title>
        <authorList>
            <person name="Ai C."/>
            <person name="McCarthy S."/>
            <person name="Eckrich V."/>
            <person name="Rudrappa D."/>
            <person name="Qiu G."/>
            <person name="Blum P."/>
        </authorList>
    </citation>
    <scope>NUCLEOTIDE SEQUENCE [LARGE SCALE GENOMIC DNA]</scope>
    <source>
        <strain evidence="8 10">SARC-M1</strain>
    </source>
</reference>
<dbReference type="Proteomes" id="UP000062475">
    <property type="component" value="Chromosome"/>
</dbReference>
<dbReference type="EMBL" id="CP012176">
    <property type="protein sequence ID" value="AKV82409.1"/>
    <property type="molecule type" value="Genomic_DNA"/>
</dbReference>
<evidence type="ECO:0000313" key="6">
    <source>
        <dbReference type="EMBL" id="AKV77922.1"/>
    </source>
</evidence>
<evidence type="ECO:0000259" key="1">
    <source>
        <dbReference type="Pfam" id="PF01796"/>
    </source>
</evidence>
<feature type="domain" description="ChsH2 C-terminal OB-fold" evidence="1">
    <location>
        <begin position="78"/>
        <end position="131"/>
    </location>
</feature>
<dbReference type="EMBL" id="CP008822">
    <property type="protein sequence ID" value="AIM26432.1"/>
    <property type="molecule type" value="Genomic_DNA"/>
</dbReference>
<dbReference type="GO" id="GO:0003677">
    <property type="term" value="F:DNA binding"/>
    <property type="evidence" value="ECO:0007669"/>
    <property type="project" value="UniProtKB-KW"/>
</dbReference>
<dbReference type="InterPro" id="IPR002878">
    <property type="entry name" value="ChsH2_C"/>
</dbReference>
<feature type="domain" description="ChsH2 rubredoxin-like zinc ribbon" evidence="2">
    <location>
        <begin position="38"/>
        <end position="69"/>
    </location>
</feature>
<dbReference type="Gene3D" id="2.40.50.140">
    <property type="entry name" value="Nucleic acid-binding proteins"/>
    <property type="match status" value="1"/>
</dbReference>
<dbReference type="EMBL" id="CP012175">
    <property type="protein sequence ID" value="AKV80167.1"/>
    <property type="molecule type" value="Genomic_DNA"/>
</dbReference>
<dbReference type="PANTHER" id="PTHR34075:SF4">
    <property type="entry name" value="DUF35 DOMAIN-CONTAINING PROTEIN"/>
    <property type="match status" value="1"/>
</dbReference>
<dbReference type="Proteomes" id="UP000056255">
    <property type="component" value="Chromosome"/>
</dbReference>
<evidence type="ECO:0000313" key="3">
    <source>
        <dbReference type="EMBL" id="AIM26432.1"/>
    </source>
</evidence>
<evidence type="ECO:0000313" key="4">
    <source>
        <dbReference type="EMBL" id="AKV73433.1"/>
    </source>
</evidence>
<dbReference type="AlphaFoldDB" id="A0A088E3Q3"/>
<dbReference type="PANTHER" id="PTHR34075">
    <property type="entry name" value="BLR3430 PROTEIN"/>
    <property type="match status" value="1"/>
</dbReference>
<dbReference type="Proteomes" id="UP000062398">
    <property type="component" value="Chromosome"/>
</dbReference>
<evidence type="ECO:0000313" key="11">
    <source>
        <dbReference type="Proteomes" id="UP000061362"/>
    </source>
</evidence>
<dbReference type="Pfam" id="PF01796">
    <property type="entry name" value="OB_ChsH2_C"/>
    <property type="match status" value="1"/>
</dbReference>
<evidence type="ECO:0000313" key="7">
    <source>
        <dbReference type="EMBL" id="AKV80167.1"/>
    </source>
</evidence>
<dbReference type="SUPFAM" id="SSF50249">
    <property type="entry name" value="Nucleic acid-binding proteins"/>
    <property type="match status" value="1"/>
</dbReference>
<dbReference type="Proteomes" id="UP000061362">
    <property type="component" value="Chromosome"/>
</dbReference>
<name>A0A088E3Q3_9CREN</name>
<gene>
    <name evidence="3" type="ORF">HA72_0268</name>
    <name evidence="4" type="ORF">MsedA_0279</name>
    <name evidence="5" type="ORF">MsedB_0279</name>
    <name evidence="6" type="ORF">MsedC_0278</name>
    <name evidence="7" type="ORF">MsedD_0279</name>
    <name evidence="8" type="ORF">MsedE_0279</name>
</gene>
<dbReference type="PATRIC" id="fig|43687.5.peg.273"/>
<organism evidence="3 9">
    <name type="scientific">Metallosphaera sedula</name>
    <dbReference type="NCBI Taxonomy" id="43687"/>
    <lineage>
        <taxon>Archaea</taxon>
        <taxon>Thermoproteota</taxon>
        <taxon>Thermoprotei</taxon>
        <taxon>Sulfolobales</taxon>
        <taxon>Sulfolobaceae</taxon>
        <taxon>Metallosphaera</taxon>
    </lineage>
</organism>
<dbReference type="OrthoDB" id="9573at2157"/>
<dbReference type="EMBL" id="CP012172">
    <property type="protein sequence ID" value="AKV73433.1"/>
    <property type="molecule type" value="Genomic_DNA"/>
</dbReference>
<evidence type="ECO:0000313" key="10">
    <source>
        <dbReference type="Proteomes" id="UP000056255"/>
    </source>
</evidence>
<reference evidence="11 12" key="2">
    <citation type="journal article" date="2015" name="Genome Announc.">
        <title>Complete Genome Sequences of Evolved Arsenate-Resistant Metallosphaera sedula Strains.</title>
        <authorList>
            <person name="Ai C."/>
            <person name="McCarthy S."/>
            <person name="Schackwitz W."/>
            <person name="Martin J."/>
            <person name="Lipzen A."/>
            <person name="Blum P."/>
        </authorList>
    </citation>
    <scope>NUCLEOTIDE SEQUENCE [LARGE SCALE GENOMIC DNA]</scope>
    <source>
        <strain evidence="6 12">ARS120-1</strain>
        <strain evidence="7 11">ARS120-2</strain>
        <strain evidence="4 14">ARS50-1</strain>
        <strain evidence="5 13">ARS50-2</strain>
    </source>
</reference>
<protein>
    <submittedName>
        <fullName evidence="4">DNA-binding protein</fullName>
    </submittedName>
</protein>
<dbReference type="Pfam" id="PF12172">
    <property type="entry name" value="zf-ChsH2"/>
    <property type="match status" value="1"/>
</dbReference>
<sequence>MSWDKRGRENELVTWKDVMEVERYVYTAGPDGEKFLRGLREGKILGRKCPRCGRVYVPPRMYCEDCFVENGEYVEVKEAYLDSFTTIYYDNADRRLDQPITVGLVRFKGASGGLLAIVQGIPEIGKKVEIVEYGIPLRVRT</sequence>
<evidence type="ECO:0000313" key="9">
    <source>
        <dbReference type="Proteomes" id="UP000029084"/>
    </source>
</evidence>
<evidence type="ECO:0000259" key="2">
    <source>
        <dbReference type="Pfam" id="PF12172"/>
    </source>
</evidence>
<dbReference type="EMBL" id="CP012174">
    <property type="protein sequence ID" value="AKV77922.1"/>
    <property type="molecule type" value="Genomic_DNA"/>
</dbReference>
<dbReference type="Proteomes" id="UP000029084">
    <property type="component" value="Chromosome"/>
</dbReference>
<accession>A0A088E3Q3</accession>
<dbReference type="InterPro" id="IPR012340">
    <property type="entry name" value="NA-bd_OB-fold"/>
</dbReference>
<dbReference type="InterPro" id="IPR022002">
    <property type="entry name" value="ChsH2_Znr"/>
</dbReference>
<dbReference type="EMBL" id="CP012173">
    <property type="protein sequence ID" value="AKV75676.1"/>
    <property type="molecule type" value="Genomic_DNA"/>
</dbReference>
<dbReference type="GeneID" id="91754713"/>
<evidence type="ECO:0000313" key="12">
    <source>
        <dbReference type="Proteomes" id="UP000062398"/>
    </source>
</evidence>
<reference evidence="3 9" key="1">
    <citation type="journal article" date="2014" name="J. Bacteriol.">
        <title>Role of an Archaeal PitA Transporter in the Copper and Arsenic Resistance of Metallosphaera sedula, an Extreme Thermoacidophile.</title>
        <authorList>
            <person name="McCarthy S."/>
            <person name="Ai C."/>
            <person name="Wheaton G."/>
            <person name="Tevatia R."/>
            <person name="Eckrich V."/>
            <person name="Kelly R."/>
            <person name="Blum P."/>
        </authorList>
    </citation>
    <scope>NUCLEOTIDE SEQUENCE [LARGE SCALE GENOMIC DNA]</scope>
    <source>
        <strain evidence="3 9">CuR1</strain>
    </source>
</reference>
<dbReference type="Proteomes" id="UP000068832">
    <property type="component" value="Chromosome"/>
</dbReference>
<dbReference type="OMA" id="TAAYCPK"/>
<evidence type="ECO:0000313" key="13">
    <source>
        <dbReference type="Proteomes" id="UP000062475"/>
    </source>
</evidence>
<dbReference type="InterPro" id="IPR052513">
    <property type="entry name" value="Thioester_dehydratase-like"/>
</dbReference>
<evidence type="ECO:0000313" key="14">
    <source>
        <dbReference type="Proteomes" id="UP000068832"/>
    </source>
</evidence>
<evidence type="ECO:0000313" key="5">
    <source>
        <dbReference type="EMBL" id="AKV75676.1"/>
    </source>
</evidence>